<accession>A0A9D3YWI8</accession>
<dbReference type="PANTHER" id="PTHR15723:SF0">
    <property type="entry name" value="CARBOHYDRATE SULFOTRANSFERASE 15"/>
    <property type="match status" value="1"/>
</dbReference>
<sequence>MVTSSTSNVRKQSDRALGDMLSETRALLLQFYRPYNEELAAMLSSKRYLWADS</sequence>
<organism evidence="1 2">
    <name type="scientific">Dreissena polymorpha</name>
    <name type="common">Zebra mussel</name>
    <name type="synonym">Mytilus polymorpha</name>
    <dbReference type="NCBI Taxonomy" id="45954"/>
    <lineage>
        <taxon>Eukaryota</taxon>
        <taxon>Metazoa</taxon>
        <taxon>Spiralia</taxon>
        <taxon>Lophotrochozoa</taxon>
        <taxon>Mollusca</taxon>
        <taxon>Bivalvia</taxon>
        <taxon>Autobranchia</taxon>
        <taxon>Heteroconchia</taxon>
        <taxon>Euheterodonta</taxon>
        <taxon>Imparidentia</taxon>
        <taxon>Neoheterodontei</taxon>
        <taxon>Myida</taxon>
        <taxon>Dreissenoidea</taxon>
        <taxon>Dreissenidae</taxon>
        <taxon>Dreissena</taxon>
    </lineage>
</organism>
<reference evidence="1" key="1">
    <citation type="journal article" date="2019" name="bioRxiv">
        <title>The Genome of the Zebra Mussel, Dreissena polymorpha: A Resource for Invasive Species Research.</title>
        <authorList>
            <person name="McCartney M.A."/>
            <person name="Auch B."/>
            <person name="Kono T."/>
            <person name="Mallez S."/>
            <person name="Zhang Y."/>
            <person name="Obille A."/>
            <person name="Becker A."/>
            <person name="Abrahante J.E."/>
            <person name="Garbe J."/>
            <person name="Badalamenti J.P."/>
            <person name="Herman A."/>
            <person name="Mangelson H."/>
            <person name="Liachko I."/>
            <person name="Sullivan S."/>
            <person name="Sone E.D."/>
            <person name="Koren S."/>
            <person name="Silverstein K.A.T."/>
            <person name="Beckman K.B."/>
            <person name="Gohl D.M."/>
        </authorList>
    </citation>
    <scope>NUCLEOTIDE SEQUENCE</scope>
    <source>
        <strain evidence="1">Duluth1</strain>
        <tissue evidence="1">Whole animal</tissue>
    </source>
</reference>
<protein>
    <submittedName>
        <fullName evidence="1">Uncharacterized protein</fullName>
    </submittedName>
</protein>
<evidence type="ECO:0000313" key="2">
    <source>
        <dbReference type="Proteomes" id="UP000828390"/>
    </source>
</evidence>
<dbReference type="GO" id="GO:0050659">
    <property type="term" value="F:N-acetylgalactosamine 4-sulfate 6-O-sulfotransferase activity"/>
    <property type="evidence" value="ECO:0007669"/>
    <property type="project" value="TreeGrafter"/>
</dbReference>
<dbReference type="InterPro" id="IPR027417">
    <property type="entry name" value="P-loop_NTPase"/>
</dbReference>
<dbReference type="PANTHER" id="PTHR15723">
    <property type="entry name" value="CARBOHYDRATE SULFOTRANSFERASE 15"/>
    <property type="match status" value="1"/>
</dbReference>
<reference evidence="1" key="2">
    <citation type="submission" date="2020-11" db="EMBL/GenBank/DDBJ databases">
        <authorList>
            <person name="McCartney M.A."/>
            <person name="Auch B."/>
            <person name="Kono T."/>
            <person name="Mallez S."/>
            <person name="Becker A."/>
            <person name="Gohl D.M."/>
            <person name="Silverstein K.A.T."/>
            <person name="Koren S."/>
            <person name="Bechman K.B."/>
            <person name="Herman A."/>
            <person name="Abrahante J.E."/>
            <person name="Garbe J."/>
        </authorList>
    </citation>
    <scope>NUCLEOTIDE SEQUENCE</scope>
    <source>
        <strain evidence="1">Duluth1</strain>
        <tissue evidence="1">Whole animal</tissue>
    </source>
</reference>
<comment type="caution">
    <text evidence="1">The sequence shown here is derived from an EMBL/GenBank/DDBJ whole genome shotgun (WGS) entry which is preliminary data.</text>
</comment>
<dbReference type="InterPro" id="IPR052654">
    <property type="entry name" value="CS_Sulfotransferase"/>
</dbReference>
<dbReference type="Proteomes" id="UP000828390">
    <property type="component" value="Unassembled WGS sequence"/>
</dbReference>
<dbReference type="AlphaFoldDB" id="A0A9D3YWI8"/>
<dbReference type="Gene3D" id="3.40.50.300">
    <property type="entry name" value="P-loop containing nucleotide triphosphate hydrolases"/>
    <property type="match status" value="1"/>
</dbReference>
<proteinExistence type="predicted"/>
<name>A0A9D3YWI8_DREPO</name>
<gene>
    <name evidence="1" type="ORF">DPMN_066551</name>
</gene>
<dbReference type="GO" id="GO:0019319">
    <property type="term" value="P:hexose biosynthetic process"/>
    <property type="evidence" value="ECO:0007669"/>
    <property type="project" value="TreeGrafter"/>
</dbReference>
<keyword evidence="2" id="KW-1185">Reference proteome</keyword>
<dbReference type="EMBL" id="JAIWYP010000014">
    <property type="protein sequence ID" value="KAH3707154.1"/>
    <property type="molecule type" value="Genomic_DNA"/>
</dbReference>
<evidence type="ECO:0000313" key="1">
    <source>
        <dbReference type="EMBL" id="KAH3707154.1"/>
    </source>
</evidence>